<dbReference type="GO" id="GO:0030907">
    <property type="term" value="C:MBF transcription complex"/>
    <property type="evidence" value="ECO:0007669"/>
    <property type="project" value="TreeGrafter"/>
</dbReference>
<keyword evidence="1" id="KW-0677">Repeat</keyword>
<dbReference type="InterPro" id="IPR036770">
    <property type="entry name" value="Ankyrin_rpt-contain_sf"/>
</dbReference>
<dbReference type="PANTHER" id="PTHR43828:SF7">
    <property type="entry name" value="REGULATORY PROTEIN SWI4"/>
    <property type="match status" value="1"/>
</dbReference>
<gene>
    <name evidence="7" type="ORF">DAKH74_020790</name>
</gene>
<dbReference type="SUPFAM" id="SSF48403">
    <property type="entry name" value="Ankyrin repeat"/>
    <property type="match status" value="1"/>
</dbReference>
<organism evidence="7 8">
    <name type="scientific">Maudiozyma humilis</name>
    <name type="common">Sour dough yeast</name>
    <name type="synonym">Kazachstania humilis</name>
    <dbReference type="NCBI Taxonomy" id="51915"/>
    <lineage>
        <taxon>Eukaryota</taxon>
        <taxon>Fungi</taxon>
        <taxon>Dikarya</taxon>
        <taxon>Ascomycota</taxon>
        <taxon>Saccharomycotina</taxon>
        <taxon>Saccharomycetes</taxon>
        <taxon>Saccharomycetales</taxon>
        <taxon>Saccharomycetaceae</taxon>
        <taxon>Maudiozyma</taxon>
    </lineage>
</organism>
<reference evidence="7 8" key="1">
    <citation type="journal article" date="2023" name="Elife">
        <title>Identification of key yeast species and microbe-microbe interactions impacting larval growth of Drosophila in the wild.</title>
        <authorList>
            <person name="Mure A."/>
            <person name="Sugiura Y."/>
            <person name="Maeda R."/>
            <person name="Honda K."/>
            <person name="Sakurai N."/>
            <person name="Takahashi Y."/>
            <person name="Watada M."/>
            <person name="Katoh T."/>
            <person name="Gotoh A."/>
            <person name="Gotoh Y."/>
            <person name="Taniguchi I."/>
            <person name="Nakamura K."/>
            <person name="Hayashi T."/>
            <person name="Katayama T."/>
            <person name="Uemura T."/>
            <person name="Hattori Y."/>
        </authorList>
    </citation>
    <scope>NUCLEOTIDE SEQUENCE [LARGE SCALE GENOMIC DNA]</scope>
    <source>
        <strain evidence="7 8">KH-74</strain>
    </source>
</reference>
<dbReference type="Pfam" id="PF04383">
    <property type="entry name" value="KilA-N"/>
    <property type="match status" value="1"/>
</dbReference>
<dbReference type="AlphaFoldDB" id="A0AAV5RW19"/>
<dbReference type="GO" id="GO:0003677">
    <property type="term" value="F:DNA binding"/>
    <property type="evidence" value="ECO:0007669"/>
    <property type="project" value="UniProtKB-KW"/>
</dbReference>
<dbReference type="InterPro" id="IPR002110">
    <property type="entry name" value="Ankyrin_rpt"/>
</dbReference>
<dbReference type="SMART" id="SM00248">
    <property type="entry name" value="ANK"/>
    <property type="match status" value="2"/>
</dbReference>
<protein>
    <submittedName>
        <fullName evidence="7">SBF complex DNA-binding subunit</fullName>
    </submittedName>
</protein>
<evidence type="ECO:0000256" key="2">
    <source>
        <dbReference type="ARBA" id="ARBA00023043"/>
    </source>
</evidence>
<dbReference type="SUPFAM" id="SSF54616">
    <property type="entry name" value="DNA-binding domain of Mlu1-box binding protein MBP1"/>
    <property type="match status" value="1"/>
</dbReference>
<dbReference type="PROSITE" id="PS51299">
    <property type="entry name" value="HTH_APSES"/>
    <property type="match status" value="1"/>
</dbReference>
<dbReference type="InterPro" id="IPR003163">
    <property type="entry name" value="Tscrpt_reg_HTH_APSES-type"/>
</dbReference>
<dbReference type="PANTHER" id="PTHR43828">
    <property type="entry name" value="ASPARAGINASE"/>
    <property type="match status" value="1"/>
</dbReference>
<dbReference type="Gene3D" id="3.10.260.10">
    <property type="entry name" value="Transcription regulator HTH, APSES-type DNA-binding domain"/>
    <property type="match status" value="1"/>
</dbReference>
<dbReference type="Gene3D" id="1.25.40.20">
    <property type="entry name" value="Ankyrin repeat-containing domain"/>
    <property type="match status" value="1"/>
</dbReference>
<evidence type="ECO:0000256" key="3">
    <source>
        <dbReference type="PROSITE-ProRule" id="PRU00023"/>
    </source>
</evidence>
<keyword evidence="4" id="KW-0175">Coiled coil</keyword>
<dbReference type="PROSITE" id="PS50297">
    <property type="entry name" value="ANK_REP_REGION"/>
    <property type="match status" value="1"/>
</dbReference>
<dbReference type="Pfam" id="PF00023">
    <property type="entry name" value="Ank"/>
    <property type="match status" value="1"/>
</dbReference>
<sequence>MVEFNAHDNRPIHQIMVKPQFINNTVAPNAGTAATSDAAVDGNEESDKSAGFPVIEISTYSETDVYECYCRGMESKVLMRRVRDDWVNITQIFKVAKFSKAQRTKVLEKESMNMQHEKIQGGYGRFQGTWAPLFAAQAIVNKYKISDLVISTLLSFHPDPANPPPRRSRNSVLRRASPGGLISSPSSYKKTPKRKKAEGCASTGKGKKIKQAMTNPSPLHNIAFKTPNRHSMDSGDAGSTMNSGRHRGSFTVPNSQNQPNIIMQSNRAGNSVNSDNMFSTTQKPLQFYPIPTNVRAGNSSSSNVASNGYQNSGMRTGSGNNVQNKRNNAGNHGGMAESIIPGSQPSLQIINETMSTINPNKSIDYSGYDTKMRQANIQSDHHAMGQGNDISNNGGYNFSAGSNLEMFSSNDNVTPLSSRSNSSHLTGNESYNNDDNTIETLDEDSYKETLLAVLATESPTEQTDQMLSKLYYPPQNFDINFLIDDQGHTALHWAVALANIPLIRLLLDLGANIGIYNNLGINCVTKAVFYNNCFNQKVFGEVLKLLKSCLITPDMNRRLPIHYLVELSVNPSKDQTVISYYIDVILDTLSKENHELLKSALDFQDNAGNTSLHLAALNLNVTLWNKLSSLGAAMDIINNNGETPVSILSKFNFVPPSNNSVRVTTQKGRKASIKADSVSGKNAELDPDGEMSIEEDHNTEDTATGLTDSKTEGMKSTPADKKLLDIHQDEKAAKHKTYMSPVAHENTEITDNIDSMLEDIGDLDSLVTSSVLKSKNSPTLQQSPVIYKKNISQLNNSIIIRSPMKSRTAISPPRSLHNAVLVHSSKASPIGPRLKIHKLLDELRKSSGSLSSTVVDTIDNLKRDISTTERMIKETEERIKLLNSQQDEVLTTLVDIKMEPLNLTSVQEGQEAVNNMEKEIETGKLACVQYTEKSQALQLATLVQNEEAVLDSSAESSPKKSKTTLKPLVELTLLQLKRRSQIRRITQIKVELNSTEKLNKYRYLIGMTIDNIEGKLDAIESDLQANQ</sequence>
<proteinExistence type="predicted"/>
<evidence type="ECO:0000259" key="6">
    <source>
        <dbReference type="PROSITE" id="PS51299"/>
    </source>
</evidence>
<feature type="coiled-coil region" evidence="4">
    <location>
        <begin position="858"/>
        <end position="892"/>
    </location>
</feature>
<dbReference type="InterPro" id="IPR051642">
    <property type="entry name" value="SWI6-like"/>
</dbReference>
<dbReference type="InterPro" id="IPR036887">
    <property type="entry name" value="HTH_APSES_sf"/>
</dbReference>
<keyword evidence="8" id="KW-1185">Reference proteome</keyword>
<dbReference type="InterPro" id="IPR018004">
    <property type="entry name" value="KilA/APSES_HTH"/>
</dbReference>
<dbReference type="SMART" id="SM01252">
    <property type="entry name" value="KilA-N"/>
    <property type="match status" value="1"/>
</dbReference>
<dbReference type="FunFam" id="3.10.260.10:FF:000006">
    <property type="entry name" value="Swi4p"/>
    <property type="match status" value="1"/>
</dbReference>
<keyword evidence="7" id="KW-0238">DNA-binding</keyword>
<keyword evidence="2 3" id="KW-0040">ANK repeat</keyword>
<evidence type="ECO:0000256" key="5">
    <source>
        <dbReference type="SAM" id="MobiDB-lite"/>
    </source>
</evidence>
<feature type="repeat" description="ANK" evidence="3">
    <location>
        <begin position="607"/>
        <end position="639"/>
    </location>
</feature>
<feature type="domain" description="HTH APSES-type" evidence="6">
    <location>
        <begin position="55"/>
        <end position="165"/>
    </location>
</feature>
<dbReference type="PROSITE" id="PS50088">
    <property type="entry name" value="ANK_REPEAT"/>
    <property type="match status" value="2"/>
</dbReference>
<feature type="region of interest" description="Disordered" evidence="5">
    <location>
        <begin position="409"/>
        <end position="438"/>
    </location>
</feature>
<dbReference type="Proteomes" id="UP001377567">
    <property type="component" value="Unassembled WGS sequence"/>
</dbReference>
<comment type="caution">
    <text evidence="7">The sequence shown here is derived from an EMBL/GenBank/DDBJ whole genome shotgun (WGS) entry which is preliminary data.</text>
</comment>
<feature type="region of interest" description="Disordered" evidence="5">
    <location>
        <begin position="156"/>
        <end position="219"/>
    </location>
</feature>
<dbReference type="GO" id="GO:0033309">
    <property type="term" value="C:SBF transcription complex"/>
    <property type="evidence" value="ECO:0007669"/>
    <property type="project" value="TreeGrafter"/>
</dbReference>
<feature type="repeat" description="ANK" evidence="3">
    <location>
        <begin position="486"/>
        <end position="518"/>
    </location>
</feature>
<feature type="region of interest" description="Disordered" evidence="5">
    <location>
        <begin position="662"/>
        <end position="716"/>
    </location>
</feature>
<dbReference type="EMBL" id="BTGD01000005">
    <property type="protein sequence ID" value="GMM55463.1"/>
    <property type="molecule type" value="Genomic_DNA"/>
</dbReference>
<feature type="compositionally biased region" description="Polar residues" evidence="5">
    <location>
        <begin position="409"/>
        <end position="435"/>
    </location>
</feature>
<accession>A0AAV5RW19</accession>
<evidence type="ECO:0000256" key="1">
    <source>
        <dbReference type="ARBA" id="ARBA00022737"/>
    </source>
</evidence>
<evidence type="ECO:0000313" key="7">
    <source>
        <dbReference type="EMBL" id="GMM55463.1"/>
    </source>
</evidence>
<dbReference type="GO" id="GO:0001228">
    <property type="term" value="F:DNA-binding transcription activator activity, RNA polymerase II-specific"/>
    <property type="evidence" value="ECO:0007669"/>
    <property type="project" value="UniProtKB-ARBA"/>
</dbReference>
<name>A0AAV5RW19_MAUHU</name>
<evidence type="ECO:0000313" key="8">
    <source>
        <dbReference type="Proteomes" id="UP001377567"/>
    </source>
</evidence>
<evidence type="ECO:0000256" key="4">
    <source>
        <dbReference type="SAM" id="Coils"/>
    </source>
</evidence>